<evidence type="ECO:0000256" key="2">
    <source>
        <dbReference type="ARBA" id="ARBA00023125"/>
    </source>
</evidence>
<proteinExistence type="predicted"/>
<accession>A0A533I5L1</accession>
<dbReference type="Proteomes" id="UP000315344">
    <property type="component" value="Unassembled WGS sequence"/>
</dbReference>
<feature type="domain" description="HTH gntR-type" evidence="4">
    <location>
        <begin position="29"/>
        <end position="97"/>
    </location>
</feature>
<sequence>MTAGQMILNAKREPMLPSGSLRPAGRQTLNTWQSVQAEVLSRIRSGKWRAGQLIPTEHQLAKEMGCARATINRALSQLAQDGIVQRRRRVGTRIAATSVPDAGAEAVPIRNEVEATGATYGYRLTGHDIVRATSEIMSIMHVARTDPLIRYRALITADDAPYCVEVGYLAHQKQVELTDEMIRDAEPLEWMRQMVTQLSGKLEILATRLTAECAEELGAVKGFPVLTLDRTLWSDGRALSHSRRVYPPGHRVSFVR</sequence>
<gene>
    <name evidence="5" type="ORF">DI616_15330</name>
</gene>
<dbReference type="InterPro" id="IPR028978">
    <property type="entry name" value="Chorismate_lyase_/UTRA_dom_sf"/>
</dbReference>
<dbReference type="PANTHER" id="PTHR44846:SF16">
    <property type="entry name" value="TRANSCRIPTIONAL REGULATOR PHNF-RELATED"/>
    <property type="match status" value="1"/>
</dbReference>
<evidence type="ECO:0000259" key="4">
    <source>
        <dbReference type="PROSITE" id="PS50949"/>
    </source>
</evidence>
<organism evidence="5 6">
    <name type="scientific">Paracoccus denitrificans</name>
    <dbReference type="NCBI Taxonomy" id="266"/>
    <lineage>
        <taxon>Bacteria</taxon>
        <taxon>Pseudomonadati</taxon>
        <taxon>Pseudomonadota</taxon>
        <taxon>Alphaproteobacteria</taxon>
        <taxon>Rhodobacterales</taxon>
        <taxon>Paracoccaceae</taxon>
        <taxon>Paracoccus</taxon>
    </lineage>
</organism>
<name>A0A533I5L1_PARDE</name>
<dbReference type="PANTHER" id="PTHR44846">
    <property type="entry name" value="MANNOSYL-D-GLYCERATE TRANSPORT/METABOLISM SYSTEM REPRESSOR MNGR-RELATED"/>
    <property type="match status" value="1"/>
</dbReference>
<protein>
    <submittedName>
        <fullName evidence="5">GntR family transcriptional regulator</fullName>
    </submittedName>
</protein>
<reference evidence="5 6" key="1">
    <citation type="journal article" date="2017" name="Nat. Commun.">
        <title>In situ click chemistry generation of cyclooxygenase-2 inhibitors.</title>
        <authorList>
            <person name="Bhardwaj A."/>
            <person name="Kaur J."/>
            <person name="Wuest M."/>
            <person name="Wuest F."/>
        </authorList>
    </citation>
    <scope>NUCLEOTIDE SEQUENCE [LARGE SCALE GENOMIC DNA]</scope>
    <source>
        <strain evidence="5">S2_012_000_R3_94</strain>
    </source>
</reference>
<dbReference type="InterPro" id="IPR000524">
    <property type="entry name" value="Tscrpt_reg_HTH_GntR"/>
</dbReference>
<dbReference type="PROSITE" id="PS50949">
    <property type="entry name" value="HTH_GNTR"/>
    <property type="match status" value="1"/>
</dbReference>
<evidence type="ECO:0000313" key="6">
    <source>
        <dbReference type="Proteomes" id="UP000315344"/>
    </source>
</evidence>
<dbReference type="EMBL" id="VAFL01000014">
    <property type="protein sequence ID" value="TKW65310.1"/>
    <property type="molecule type" value="Genomic_DNA"/>
</dbReference>
<dbReference type="GO" id="GO:0003700">
    <property type="term" value="F:DNA-binding transcription factor activity"/>
    <property type="evidence" value="ECO:0007669"/>
    <property type="project" value="InterPro"/>
</dbReference>
<evidence type="ECO:0000256" key="3">
    <source>
        <dbReference type="ARBA" id="ARBA00023163"/>
    </source>
</evidence>
<dbReference type="InterPro" id="IPR036388">
    <property type="entry name" value="WH-like_DNA-bd_sf"/>
</dbReference>
<dbReference type="CDD" id="cd07377">
    <property type="entry name" value="WHTH_GntR"/>
    <property type="match status" value="1"/>
</dbReference>
<keyword evidence="1" id="KW-0805">Transcription regulation</keyword>
<keyword evidence="2" id="KW-0238">DNA-binding</keyword>
<dbReference type="GO" id="GO:0003677">
    <property type="term" value="F:DNA binding"/>
    <property type="evidence" value="ECO:0007669"/>
    <property type="project" value="UniProtKB-KW"/>
</dbReference>
<dbReference type="InterPro" id="IPR036390">
    <property type="entry name" value="WH_DNA-bd_sf"/>
</dbReference>
<dbReference type="InterPro" id="IPR050679">
    <property type="entry name" value="Bact_HTH_transcr_reg"/>
</dbReference>
<dbReference type="AlphaFoldDB" id="A0A533I5L1"/>
<dbReference type="SUPFAM" id="SSF64288">
    <property type="entry name" value="Chorismate lyase-like"/>
    <property type="match status" value="1"/>
</dbReference>
<dbReference type="SMART" id="SM00345">
    <property type="entry name" value="HTH_GNTR"/>
    <property type="match status" value="1"/>
</dbReference>
<comment type="caution">
    <text evidence="5">The sequence shown here is derived from an EMBL/GenBank/DDBJ whole genome shotgun (WGS) entry which is preliminary data.</text>
</comment>
<keyword evidence="3" id="KW-0804">Transcription</keyword>
<dbReference type="InterPro" id="IPR011663">
    <property type="entry name" value="UTRA"/>
</dbReference>
<dbReference type="Gene3D" id="1.10.10.10">
    <property type="entry name" value="Winged helix-like DNA-binding domain superfamily/Winged helix DNA-binding domain"/>
    <property type="match status" value="1"/>
</dbReference>
<dbReference type="Pfam" id="PF07702">
    <property type="entry name" value="UTRA"/>
    <property type="match status" value="1"/>
</dbReference>
<dbReference type="SMART" id="SM00866">
    <property type="entry name" value="UTRA"/>
    <property type="match status" value="1"/>
</dbReference>
<dbReference type="PRINTS" id="PR00035">
    <property type="entry name" value="HTHGNTR"/>
</dbReference>
<evidence type="ECO:0000256" key="1">
    <source>
        <dbReference type="ARBA" id="ARBA00023015"/>
    </source>
</evidence>
<dbReference type="Pfam" id="PF00392">
    <property type="entry name" value="GntR"/>
    <property type="match status" value="1"/>
</dbReference>
<dbReference type="Gene3D" id="3.40.1410.10">
    <property type="entry name" value="Chorismate lyase-like"/>
    <property type="match status" value="1"/>
</dbReference>
<evidence type="ECO:0000313" key="5">
    <source>
        <dbReference type="EMBL" id="TKW65310.1"/>
    </source>
</evidence>
<dbReference type="SUPFAM" id="SSF46785">
    <property type="entry name" value="Winged helix' DNA-binding domain"/>
    <property type="match status" value="1"/>
</dbReference>